<gene>
    <name evidence="1" type="ORF">F2P81_019597</name>
</gene>
<dbReference type="AlphaFoldDB" id="A0A6A4SA34"/>
<organism evidence="1 2">
    <name type="scientific">Scophthalmus maximus</name>
    <name type="common">Turbot</name>
    <name type="synonym">Psetta maxima</name>
    <dbReference type="NCBI Taxonomy" id="52904"/>
    <lineage>
        <taxon>Eukaryota</taxon>
        <taxon>Metazoa</taxon>
        <taxon>Chordata</taxon>
        <taxon>Craniata</taxon>
        <taxon>Vertebrata</taxon>
        <taxon>Euteleostomi</taxon>
        <taxon>Actinopterygii</taxon>
        <taxon>Neopterygii</taxon>
        <taxon>Teleostei</taxon>
        <taxon>Neoteleostei</taxon>
        <taxon>Acanthomorphata</taxon>
        <taxon>Carangaria</taxon>
        <taxon>Pleuronectiformes</taxon>
        <taxon>Pleuronectoidei</taxon>
        <taxon>Scophthalmidae</taxon>
        <taxon>Scophthalmus</taxon>
    </lineage>
</organism>
<sequence length="158" mass="17402">MINGAGGRAWRPLGRRGTSLDGSGDLRRPFVVFTVQPVHCGSRGYLCFTAHAKVMNDLCRKSHNVSTKPRVLSSRSDRNATEEGQLVRFYVDNKTVVDAKLAISANHNKWIAILVAASQQSRGFSPFPCLLFSIKSIGETVVFVLAVNTASYICERCR</sequence>
<proteinExistence type="predicted"/>
<dbReference type="Proteomes" id="UP000438429">
    <property type="component" value="Unassembled WGS sequence"/>
</dbReference>
<protein>
    <submittedName>
        <fullName evidence="1">Uncharacterized protein</fullName>
    </submittedName>
</protein>
<evidence type="ECO:0000313" key="2">
    <source>
        <dbReference type="Proteomes" id="UP000438429"/>
    </source>
</evidence>
<evidence type="ECO:0000313" key="1">
    <source>
        <dbReference type="EMBL" id="KAF0028510.1"/>
    </source>
</evidence>
<reference evidence="1 2" key="1">
    <citation type="submission" date="2019-06" db="EMBL/GenBank/DDBJ databases">
        <title>Draft genomes of female and male turbot (Scophthalmus maximus).</title>
        <authorList>
            <person name="Xu H."/>
            <person name="Xu X.-W."/>
            <person name="Shao C."/>
            <person name="Chen S."/>
        </authorList>
    </citation>
    <scope>NUCLEOTIDE SEQUENCE [LARGE SCALE GENOMIC DNA]</scope>
    <source>
        <strain evidence="1">Ysfricsl-2016a</strain>
        <tissue evidence="1">Blood</tissue>
    </source>
</reference>
<name>A0A6A4SA34_SCOMX</name>
<accession>A0A6A4SA34</accession>
<dbReference type="EMBL" id="VEVO01000017">
    <property type="protein sequence ID" value="KAF0028510.1"/>
    <property type="molecule type" value="Genomic_DNA"/>
</dbReference>
<comment type="caution">
    <text evidence="1">The sequence shown here is derived from an EMBL/GenBank/DDBJ whole genome shotgun (WGS) entry which is preliminary data.</text>
</comment>